<dbReference type="InterPro" id="IPR032821">
    <property type="entry name" value="PKS_assoc"/>
</dbReference>
<dbReference type="Pfam" id="PF16197">
    <property type="entry name" value="KAsynt_C_assoc"/>
    <property type="match status" value="1"/>
</dbReference>
<dbReference type="VEuPathDB" id="FungiDB:BO70DRAFT_385329"/>
<dbReference type="SUPFAM" id="SSF53901">
    <property type="entry name" value="Thiolase-like"/>
    <property type="match status" value="1"/>
</dbReference>
<keyword evidence="2" id="KW-0597">Phosphoprotein</keyword>
<dbReference type="Proteomes" id="UP000247233">
    <property type="component" value="Unassembled WGS sequence"/>
</dbReference>
<keyword evidence="3" id="KW-0808">Transferase</keyword>
<proteinExistence type="predicted"/>
<evidence type="ECO:0000256" key="3">
    <source>
        <dbReference type="ARBA" id="ARBA00022679"/>
    </source>
</evidence>
<evidence type="ECO:0000259" key="5">
    <source>
        <dbReference type="PROSITE" id="PS52004"/>
    </source>
</evidence>
<comment type="caution">
    <text evidence="6">The sequence shown here is derived from an EMBL/GenBank/DDBJ whole genome shotgun (WGS) entry which is preliminary data.</text>
</comment>
<dbReference type="SUPFAM" id="SSF52151">
    <property type="entry name" value="FabD/lysophospholipase-like"/>
    <property type="match status" value="1"/>
</dbReference>
<dbReference type="PANTHER" id="PTHR43775:SF49">
    <property type="entry name" value="SYNTHASE, PUTATIVE (JCVI)-RELATED"/>
    <property type="match status" value="1"/>
</dbReference>
<dbReference type="Pfam" id="PF00698">
    <property type="entry name" value="Acyl_transf_1"/>
    <property type="match status" value="1"/>
</dbReference>
<evidence type="ECO:0000313" key="7">
    <source>
        <dbReference type="Proteomes" id="UP000247233"/>
    </source>
</evidence>
<name>A0A317WS30_9EURO</name>
<dbReference type="InterPro" id="IPR020841">
    <property type="entry name" value="PKS_Beta-ketoAc_synthase_dom"/>
</dbReference>
<sequence length="444" mass="48101">MQGTFTPISVVAQFWNTLIDKGDGLGEVPKSRYNMDSFYHPTKDGCTRVEYAFMDPQQRLLLELVWGCFENAGGTNWEGNDMGAIYPQTIDRFHALGTANYALANRISYEYDFRRPSLAIGACSSAIVAGSNLILTPTMTTSLSNHMVLSLSGVCQTFDANADGYGRDNAILANDPIRAVIRSTAVNIDGKMANITVPSIRLQESLIRSAYCRAGIDDLSETAFIECHGTGTVTGDAVETTAVSNCFKPKGAVISAVDPNFGHSEGVSGITSFIEAILSNVFEANLIVSLEPMQWPADRRERVSISGFGVGGANAHVILDSASELCCAPPASRPSGTEGPRLLVVSARDATSLHSHSGVRREHLLHRVFCVASPAMLLEPTMFQKSVVKTSLRLSFVFTGQGAQWLGMGKELMEKYKGFRADILKLEDILKGIKDPPSYQLRGK</sequence>
<reference evidence="6 7" key="1">
    <citation type="submission" date="2016-12" db="EMBL/GenBank/DDBJ databases">
        <title>The genomes of Aspergillus section Nigri reveals drivers in fungal speciation.</title>
        <authorList>
            <consortium name="DOE Joint Genome Institute"/>
            <person name="Vesth T.C."/>
            <person name="Nybo J."/>
            <person name="Theobald S."/>
            <person name="Brandl J."/>
            <person name="Frisvad J.C."/>
            <person name="Nielsen K.F."/>
            <person name="Lyhne E.K."/>
            <person name="Kogle M.E."/>
            <person name="Kuo A."/>
            <person name="Riley R."/>
            <person name="Clum A."/>
            <person name="Nolan M."/>
            <person name="Lipzen A."/>
            <person name="Salamov A."/>
            <person name="Henrissat B."/>
            <person name="Wiebenga A."/>
            <person name="De Vries R.P."/>
            <person name="Grigoriev I.V."/>
            <person name="Mortensen U.H."/>
            <person name="Andersen M.R."/>
            <person name="Baker S.E."/>
        </authorList>
    </citation>
    <scope>NUCLEOTIDE SEQUENCE [LARGE SCALE GENOMIC DNA]</scope>
    <source>
        <strain evidence="6 7">CBS 117.55</strain>
    </source>
</reference>
<dbReference type="InterPro" id="IPR016035">
    <property type="entry name" value="Acyl_Trfase/lysoPLipase"/>
</dbReference>
<dbReference type="AlphaFoldDB" id="A0A317WS30"/>
<keyword evidence="7" id="KW-1185">Reference proteome</keyword>
<dbReference type="InterPro" id="IPR001227">
    <property type="entry name" value="Ac_transferase_dom_sf"/>
</dbReference>
<accession>A0A317WS30</accession>
<dbReference type="PROSITE" id="PS52004">
    <property type="entry name" value="KS3_2"/>
    <property type="match status" value="1"/>
</dbReference>
<dbReference type="RefSeq" id="XP_025402443.1">
    <property type="nucleotide sequence ID" value="XM_025545728.1"/>
</dbReference>
<evidence type="ECO:0000256" key="2">
    <source>
        <dbReference type="ARBA" id="ARBA00022553"/>
    </source>
</evidence>
<gene>
    <name evidence="6" type="ORF">BO70DRAFT_385329</name>
</gene>
<dbReference type="InterPro" id="IPR014043">
    <property type="entry name" value="Acyl_transferase_dom"/>
</dbReference>
<dbReference type="Gene3D" id="3.40.47.10">
    <property type="match status" value="2"/>
</dbReference>
<keyword evidence="4" id="KW-0511">Multifunctional enzyme</keyword>
<dbReference type="GO" id="GO:0004312">
    <property type="term" value="F:fatty acid synthase activity"/>
    <property type="evidence" value="ECO:0007669"/>
    <property type="project" value="TreeGrafter"/>
</dbReference>
<dbReference type="InterPro" id="IPR014030">
    <property type="entry name" value="Ketoacyl_synth_N"/>
</dbReference>
<dbReference type="EMBL" id="MSFL01000004">
    <property type="protein sequence ID" value="PWY89256.1"/>
    <property type="molecule type" value="Genomic_DNA"/>
</dbReference>
<dbReference type="Pfam" id="PF00109">
    <property type="entry name" value="ketoacyl-synt"/>
    <property type="match status" value="1"/>
</dbReference>
<dbReference type="GO" id="GO:0006633">
    <property type="term" value="P:fatty acid biosynthetic process"/>
    <property type="evidence" value="ECO:0007669"/>
    <property type="project" value="TreeGrafter"/>
</dbReference>
<protein>
    <submittedName>
        <fullName evidence="6">Thiolase-like protein</fullName>
    </submittedName>
</protein>
<dbReference type="Gene3D" id="3.40.366.10">
    <property type="entry name" value="Malonyl-Coenzyme A Acyl Carrier Protein, domain 2"/>
    <property type="match status" value="1"/>
</dbReference>
<dbReference type="OrthoDB" id="329835at2759"/>
<dbReference type="PANTHER" id="PTHR43775">
    <property type="entry name" value="FATTY ACID SYNTHASE"/>
    <property type="match status" value="1"/>
</dbReference>
<dbReference type="CDD" id="cd00833">
    <property type="entry name" value="PKS"/>
    <property type="match status" value="1"/>
</dbReference>
<evidence type="ECO:0000313" key="6">
    <source>
        <dbReference type="EMBL" id="PWY89256.1"/>
    </source>
</evidence>
<dbReference type="STRING" id="1448321.A0A317WS30"/>
<dbReference type="Pfam" id="PF02801">
    <property type="entry name" value="Ketoacyl-synt_C"/>
    <property type="match status" value="1"/>
</dbReference>
<keyword evidence="1" id="KW-0596">Phosphopantetheine</keyword>
<dbReference type="GeneID" id="37067965"/>
<organism evidence="6 7">
    <name type="scientific">Aspergillus heteromorphus CBS 117.55</name>
    <dbReference type="NCBI Taxonomy" id="1448321"/>
    <lineage>
        <taxon>Eukaryota</taxon>
        <taxon>Fungi</taxon>
        <taxon>Dikarya</taxon>
        <taxon>Ascomycota</taxon>
        <taxon>Pezizomycotina</taxon>
        <taxon>Eurotiomycetes</taxon>
        <taxon>Eurotiomycetidae</taxon>
        <taxon>Eurotiales</taxon>
        <taxon>Aspergillaceae</taxon>
        <taxon>Aspergillus</taxon>
        <taxon>Aspergillus subgen. Circumdati</taxon>
    </lineage>
</organism>
<dbReference type="GO" id="GO:0044550">
    <property type="term" value="P:secondary metabolite biosynthetic process"/>
    <property type="evidence" value="ECO:0007669"/>
    <property type="project" value="TreeGrafter"/>
</dbReference>
<evidence type="ECO:0000256" key="1">
    <source>
        <dbReference type="ARBA" id="ARBA00022450"/>
    </source>
</evidence>
<evidence type="ECO:0000256" key="4">
    <source>
        <dbReference type="ARBA" id="ARBA00023268"/>
    </source>
</evidence>
<dbReference type="InterPro" id="IPR050091">
    <property type="entry name" value="PKS_NRPS_Biosynth_Enz"/>
</dbReference>
<dbReference type="InterPro" id="IPR016039">
    <property type="entry name" value="Thiolase-like"/>
</dbReference>
<dbReference type="InterPro" id="IPR014031">
    <property type="entry name" value="Ketoacyl_synth_C"/>
</dbReference>
<feature type="domain" description="Ketosynthase family 3 (KS3)" evidence="5">
    <location>
        <begin position="1"/>
        <end position="321"/>
    </location>
</feature>
<dbReference type="SMART" id="SM00825">
    <property type="entry name" value="PKS_KS"/>
    <property type="match status" value="1"/>
</dbReference>